<dbReference type="AlphaFoldDB" id="A0AAJ0GDG6"/>
<reference evidence="5" key="1">
    <citation type="submission" date="2023-04" db="EMBL/GenBank/DDBJ databases">
        <title>Black Yeasts Isolated from many extreme environments.</title>
        <authorList>
            <person name="Coleine C."/>
            <person name="Stajich J.E."/>
            <person name="Selbmann L."/>
        </authorList>
    </citation>
    <scope>NUCLEOTIDE SEQUENCE</scope>
    <source>
        <strain evidence="5">CCFEE 5312</strain>
    </source>
</reference>
<dbReference type="PROSITE" id="PS50405">
    <property type="entry name" value="GST_CTER"/>
    <property type="match status" value="1"/>
</dbReference>
<sequence>MATIKQEPDAAPCGGIELHTAHTLNGIKVAILLEELKEGYGKEYTVFVMNGSERETMKHWWIRIAPGGKVPCVIDRDQGRYAITEGHAILNYLTRHYDPALQYSFADPLEACAAEQWISWLHAGLGPAQAEAASFYRFAPDRQLGPTYYFYYKLKRYYNELNNHLAQRGYLAGLEGGRYSIADIAVWPFVDAIGVAGMELESYPNVHRWWRSVRERPAVGRGMRVPGGRPFVYSYEVGQRWAVDDPGGMRNAERPFRDALEAARQRFGD</sequence>
<dbReference type="InterPro" id="IPR004045">
    <property type="entry name" value="Glutathione_S-Trfase_N"/>
</dbReference>
<dbReference type="SUPFAM" id="SSF52833">
    <property type="entry name" value="Thioredoxin-like"/>
    <property type="match status" value="1"/>
</dbReference>
<dbReference type="PANTHER" id="PTHR44051">
    <property type="entry name" value="GLUTATHIONE S-TRANSFERASE-RELATED"/>
    <property type="match status" value="1"/>
</dbReference>
<dbReference type="InterPro" id="IPR010987">
    <property type="entry name" value="Glutathione-S-Trfase_C-like"/>
</dbReference>
<evidence type="ECO:0000256" key="1">
    <source>
        <dbReference type="ARBA" id="ARBA00007409"/>
    </source>
</evidence>
<evidence type="ECO:0000259" key="4">
    <source>
        <dbReference type="PROSITE" id="PS50405"/>
    </source>
</evidence>
<comment type="caution">
    <text evidence="5">The sequence shown here is derived from an EMBL/GenBank/DDBJ whole genome shotgun (WGS) entry which is preliminary data.</text>
</comment>
<protein>
    <recommendedName>
        <fullName evidence="7">Glutathione S-transferase</fullName>
    </recommendedName>
</protein>
<accession>A0AAJ0GDG6</accession>
<dbReference type="Gene3D" id="3.40.30.10">
    <property type="entry name" value="Glutaredoxin"/>
    <property type="match status" value="1"/>
</dbReference>
<dbReference type="InterPro" id="IPR036282">
    <property type="entry name" value="Glutathione-S-Trfase_C_sf"/>
</dbReference>
<dbReference type="SUPFAM" id="SSF47616">
    <property type="entry name" value="GST C-terminal domain-like"/>
    <property type="match status" value="1"/>
</dbReference>
<keyword evidence="6" id="KW-1185">Reference proteome</keyword>
<dbReference type="InterPro" id="IPR004046">
    <property type="entry name" value="GST_C"/>
</dbReference>
<dbReference type="SFLD" id="SFLDG00358">
    <property type="entry name" value="Main_(cytGST)"/>
    <property type="match status" value="1"/>
</dbReference>
<evidence type="ECO:0000256" key="2">
    <source>
        <dbReference type="RuleBase" id="RU003494"/>
    </source>
</evidence>
<dbReference type="Gene3D" id="1.20.1050.10">
    <property type="match status" value="1"/>
</dbReference>
<name>A0AAJ0GDG6_9PEZI</name>
<proteinExistence type="inferred from homology"/>
<evidence type="ECO:0008006" key="7">
    <source>
        <dbReference type="Google" id="ProtNLM"/>
    </source>
</evidence>
<gene>
    <name evidence="5" type="ORF">LTR09_006568</name>
</gene>
<evidence type="ECO:0000313" key="6">
    <source>
        <dbReference type="Proteomes" id="UP001271007"/>
    </source>
</evidence>
<evidence type="ECO:0000313" key="5">
    <source>
        <dbReference type="EMBL" id="KAK3052358.1"/>
    </source>
</evidence>
<dbReference type="SFLD" id="SFLDS00019">
    <property type="entry name" value="Glutathione_Transferase_(cytos"/>
    <property type="match status" value="1"/>
</dbReference>
<comment type="similarity">
    <text evidence="1 2">Belongs to the GST superfamily.</text>
</comment>
<dbReference type="EMBL" id="JAWDJX010000021">
    <property type="protein sequence ID" value="KAK3052358.1"/>
    <property type="molecule type" value="Genomic_DNA"/>
</dbReference>
<feature type="domain" description="GST C-terminal" evidence="4">
    <location>
        <begin position="107"/>
        <end position="234"/>
    </location>
</feature>
<dbReference type="InterPro" id="IPR036249">
    <property type="entry name" value="Thioredoxin-like_sf"/>
</dbReference>
<dbReference type="Pfam" id="PF02798">
    <property type="entry name" value="GST_N"/>
    <property type="match status" value="1"/>
</dbReference>
<feature type="domain" description="GST N-terminal" evidence="3">
    <location>
        <begin position="13"/>
        <end position="101"/>
    </location>
</feature>
<dbReference type="Pfam" id="PF00043">
    <property type="entry name" value="GST_C"/>
    <property type="match status" value="1"/>
</dbReference>
<dbReference type="InterPro" id="IPR040079">
    <property type="entry name" value="Glutathione_S-Trfase"/>
</dbReference>
<dbReference type="PROSITE" id="PS50404">
    <property type="entry name" value="GST_NTER"/>
    <property type="match status" value="1"/>
</dbReference>
<dbReference type="Proteomes" id="UP001271007">
    <property type="component" value="Unassembled WGS sequence"/>
</dbReference>
<evidence type="ECO:0000259" key="3">
    <source>
        <dbReference type="PROSITE" id="PS50404"/>
    </source>
</evidence>
<organism evidence="5 6">
    <name type="scientific">Extremus antarcticus</name>
    <dbReference type="NCBI Taxonomy" id="702011"/>
    <lineage>
        <taxon>Eukaryota</taxon>
        <taxon>Fungi</taxon>
        <taxon>Dikarya</taxon>
        <taxon>Ascomycota</taxon>
        <taxon>Pezizomycotina</taxon>
        <taxon>Dothideomycetes</taxon>
        <taxon>Dothideomycetidae</taxon>
        <taxon>Mycosphaerellales</taxon>
        <taxon>Extremaceae</taxon>
        <taxon>Extremus</taxon>
    </lineage>
</organism>
<dbReference type="PANTHER" id="PTHR44051:SF6">
    <property type="entry name" value="GLUTATHIONE S-TRANSFERASE II"/>
    <property type="match status" value="1"/>
</dbReference>